<dbReference type="EMBL" id="CP011391">
    <property type="protein sequence ID" value="AMK53608.1"/>
    <property type="molecule type" value="Genomic_DNA"/>
</dbReference>
<keyword evidence="1" id="KW-0732">Signal</keyword>
<dbReference type="GeneID" id="78477325"/>
<feature type="signal peptide" evidence="1">
    <location>
        <begin position="1"/>
        <end position="21"/>
    </location>
</feature>
<sequence length="137" mass="14783">MNWFRFALAAAGIAAGAAAVAASIVKKEEDREMDDYLMSDPDVEEEVICMPERIQMDAEAWKNLDDDSLPVRISYAVEDAETAAMAQELLAAGGYSSSMDTEAGVLDVLYTQEQPVDVLVDCAGLDGVLYTGYCIAE</sequence>
<evidence type="ECO:0000313" key="2">
    <source>
        <dbReference type="EMBL" id="AMK53608.1"/>
    </source>
</evidence>
<evidence type="ECO:0000313" key="3">
    <source>
        <dbReference type="Proteomes" id="UP000069771"/>
    </source>
</evidence>
<dbReference type="PATRIC" id="fig|1702221.3.peg.457"/>
<dbReference type="STRING" id="1702221.AALO17_04740"/>
<protein>
    <submittedName>
        <fullName evidence="2">Uncharacterized protein</fullName>
    </submittedName>
</protein>
<proteinExistence type="predicted"/>
<accession>A0A140DSI1</accession>
<dbReference type="AlphaFoldDB" id="A0A140DSI1"/>
<gene>
    <name evidence="2" type="ORF">AALO17_04740</name>
</gene>
<feature type="chain" id="PRO_5039251642" evidence="1">
    <location>
        <begin position="22"/>
        <end position="137"/>
    </location>
</feature>
<dbReference type="Proteomes" id="UP000069771">
    <property type="component" value="Chromosome"/>
</dbReference>
<dbReference type="KEGG" id="fro:AALO17_04740"/>
<name>A0A140DSI1_9FIRM</name>
<keyword evidence="3" id="KW-1185">Reference proteome</keyword>
<dbReference type="RefSeq" id="WP_067554963.1">
    <property type="nucleotide sequence ID" value="NZ_CAJTBG010000005.1"/>
</dbReference>
<reference evidence="2 3" key="1">
    <citation type="journal article" date="2016" name="Gut Pathog.">
        <title>Whole genome sequencing of "Faecalibaculum rodentium" ALO17, isolated from C57BL/6J laboratory mouse feces.</title>
        <authorList>
            <person name="Lim S."/>
            <person name="Chang D.H."/>
            <person name="Ahn S."/>
            <person name="Kim B.C."/>
        </authorList>
    </citation>
    <scope>NUCLEOTIDE SEQUENCE [LARGE SCALE GENOMIC DNA]</scope>
    <source>
        <strain evidence="2 3">Alo17</strain>
    </source>
</reference>
<organism evidence="2 3">
    <name type="scientific">Faecalibaculum rodentium</name>
    <dbReference type="NCBI Taxonomy" id="1702221"/>
    <lineage>
        <taxon>Bacteria</taxon>
        <taxon>Bacillati</taxon>
        <taxon>Bacillota</taxon>
        <taxon>Erysipelotrichia</taxon>
        <taxon>Erysipelotrichales</taxon>
        <taxon>Erysipelotrichaceae</taxon>
        <taxon>Faecalibaculum</taxon>
    </lineage>
</organism>
<evidence type="ECO:0000256" key="1">
    <source>
        <dbReference type="SAM" id="SignalP"/>
    </source>
</evidence>